<evidence type="ECO:0000256" key="1">
    <source>
        <dbReference type="PROSITE-ProRule" id="PRU00723"/>
    </source>
</evidence>
<protein>
    <recommendedName>
        <fullName evidence="3">C3H1-type domain-containing protein</fullName>
    </recommendedName>
</protein>
<dbReference type="EMBL" id="CDHN01000003">
    <property type="protein sequence ID" value="CEJ89698.1"/>
    <property type="molecule type" value="Genomic_DNA"/>
</dbReference>
<dbReference type="OrthoDB" id="3512845at2759"/>
<dbReference type="PROSITE" id="PS50103">
    <property type="entry name" value="ZF_C3H1"/>
    <property type="match status" value="1"/>
</dbReference>
<keyword evidence="1" id="KW-0863">Zinc-finger</keyword>
<dbReference type="Pfam" id="PF25542">
    <property type="entry name" value="zf-CCCH_12"/>
    <property type="match status" value="1"/>
</dbReference>
<reference evidence="4 5" key="1">
    <citation type="journal article" date="2015" name="Genome Announc.">
        <title>Draft Genome Sequence and Gene Annotation of the Entomopathogenic Fungus Verticillium hemipterigenum.</title>
        <authorList>
            <person name="Horn F."/>
            <person name="Habel A."/>
            <person name="Scharf D.H."/>
            <person name="Dworschak J."/>
            <person name="Brakhage A.A."/>
            <person name="Guthke R."/>
            <person name="Hertweck C."/>
            <person name="Linde J."/>
        </authorList>
    </citation>
    <scope>NUCLEOTIDE SEQUENCE [LARGE SCALE GENOMIC DNA]</scope>
</reference>
<feature type="region of interest" description="Disordered" evidence="2">
    <location>
        <begin position="387"/>
        <end position="406"/>
    </location>
</feature>
<dbReference type="AlphaFoldDB" id="A0A0A1THB6"/>
<gene>
    <name evidence="4" type="ORF">VHEMI05523</name>
</gene>
<sequence>MNPPDSFRDLSSTQQSAWNSSPNLSNGNGTPSTKHHSTFQSPAQTHTMPARTDSFKSDNAVGSSPASKSKQQKQSQQQQAAAPQHDAQLLTFVGRYRDLQTHRDTLDDLTKDVLVYCQTIQTNLQAEIDRIANQLHVSQLDLVDATASRRDLQQRLQTAESHVDWMVTENATFKSRNQYVVVLIDGDNLVFQEKWLKQGLEGGKKAALNLRAAIEEQLGADSGEVEIIAKVIANQASLFKALKGAGSLDNAADLREFMLGFNQARATFDFIDVGGGKGRVESQIKEIARWHVKNYNCRHVAIGISPDTRYAPFIQELVADESIRQRLSIIEGVPLPSTFVAAGLSVVKLERDLFRTEKLTDRPSPIAAPAVPAKNAAAAAATASATAGTPAARTISPETSANGSTGPVSWANVTSTGTPPPPPPQITLPLAAFNSKQQTRAKEKHDKAAQQALQDKGGEKAVYQKVPPEQPKDWTPGERGLDEPILVNVHVYETVKKRKESDKLCNNHFLRGPCAKGEACFFVHDYKPTDDELNAIAVLARQNPCTLGQYCENDDCIYGHHCPSVRDGVCVHPFCRFDEDQHPPNTKFSKTR</sequence>
<evidence type="ECO:0000256" key="2">
    <source>
        <dbReference type="SAM" id="MobiDB-lite"/>
    </source>
</evidence>
<feature type="zinc finger region" description="C3H1-type" evidence="1">
    <location>
        <begin position="499"/>
        <end position="527"/>
    </location>
</feature>
<dbReference type="InterPro" id="IPR000571">
    <property type="entry name" value="Znf_CCCH"/>
</dbReference>
<dbReference type="Pfam" id="PF25540">
    <property type="entry name" value="DUF7923"/>
    <property type="match status" value="1"/>
</dbReference>
<dbReference type="Proteomes" id="UP000039046">
    <property type="component" value="Unassembled WGS sequence"/>
</dbReference>
<feature type="region of interest" description="Disordered" evidence="2">
    <location>
        <begin position="1"/>
        <end position="86"/>
    </location>
</feature>
<feature type="domain" description="C3H1-type" evidence="3">
    <location>
        <begin position="499"/>
        <end position="527"/>
    </location>
</feature>
<proteinExistence type="predicted"/>
<name>A0A0A1THB6_9HYPO</name>
<dbReference type="PANTHER" id="PTHR37543">
    <property type="entry name" value="CCCH ZINC FINGER DNA BINDING PROTEIN (AFU_ORTHOLOGUE AFUA_5G12760)"/>
    <property type="match status" value="1"/>
</dbReference>
<keyword evidence="5" id="KW-1185">Reference proteome</keyword>
<keyword evidence="1" id="KW-0479">Metal-binding</keyword>
<evidence type="ECO:0000313" key="4">
    <source>
        <dbReference type="EMBL" id="CEJ89698.1"/>
    </source>
</evidence>
<keyword evidence="1" id="KW-0862">Zinc</keyword>
<feature type="compositionally biased region" description="Polar residues" evidence="2">
    <location>
        <begin position="396"/>
        <end position="406"/>
    </location>
</feature>
<feature type="compositionally biased region" description="Low complexity" evidence="2">
    <location>
        <begin position="63"/>
        <end position="84"/>
    </location>
</feature>
<dbReference type="InterPro" id="IPR057654">
    <property type="entry name" value="Znf-CCCH_tandem"/>
</dbReference>
<dbReference type="InterPro" id="IPR057683">
    <property type="entry name" value="DUF7923"/>
</dbReference>
<dbReference type="PANTHER" id="PTHR37543:SF1">
    <property type="entry name" value="CCCH ZINC FINGER DNA BINDING PROTEIN (AFU_ORTHOLOGUE AFUA_5G12760)"/>
    <property type="match status" value="1"/>
</dbReference>
<evidence type="ECO:0000313" key="5">
    <source>
        <dbReference type="Proteomes" id="UP000039046"/>
    </source>
</evidence>
<dbReference type="Pfam" id="PF25543">
    <property type="entry name" value="zf-CCCH_tandem"/>
    <property type="match status" value="1"/>
</dbReference>
<dbReference type="Gene3D" id="4.10.1000.10">
    <property type="entry name" value="Zinc finger, CCCH-type"/>
    <property type="match status" value="1"/>
</dbReference>
<evidence type="ECO:0000259" key="3">
    <source>
        <dbReference type="PROSITE" id="PS50103"/>
    </source>
</evidence>
<organism evidence="4 5">
    <name type="scientific">[Torrubiella] hemipterigena</name>
    <dbReference type="NCBI Taxonomy" id="1531966"/>
    <lineage>
        <taxon>Eukaryota</taxon>
        <taxon>Fungi</taxon>
        <taxon>Dikarya</taxon>
        <taxon>Ascomycota</taxon>
        <taxon>Pezizomycotina</taxon>
        <taxon>Sordariomycetes</taxon>
        <taxon>Hypocreomycetidae</taxon>
        <taxon>Hypocreales</taxon>
        <taxon>Clavicipitaceae</taxon>
        <taxon>Clavicipitaceae incertae sedis</taxon>
        <taxon>'Torrubiella' clade</taxon>
    </lineage>
</organism>
<feature type="compositionally biased region" description="Polar residues" evidence="2">
    <location>
        <begin position="9"/>
        <end position="47"/>
    </location>
</feature>
<dbReference type="HOGENOM" id="CLU_031811_0_1_1"/>
<accession>A0A0A1THB6</accession>
<dbReference type="STRING" id="1531966.A0A0A1THB6"/>
<dbReference type="GO" id="GO:0008270">
    <property type="term" value="F:zinc ion binding"/>
    <property type="evidence" value="ECO:0007669"/>
    <property type="project" value="UniProtKB-KW"/>
</dbReference>